<evidence type="ECO:0000256" key="7">
    <source>
        <dbReference type="ARBA" id="ARBA00022840"/>
    </source>
</evidence>
<evidence type="ECO:0000313" key="12">
    <source>
        <dbReference type="Proteomes" id="UP000266482"/>
    </source>
</evidence>
<keyword evidence="9" id="KW-0472">Membrane</keyword>
<keyword evidence="3" id="KW-0597">Phosphoprotein</keyword>
<evidence type="ECO:0000256" key="8">
    <source>
        <dbReference type="ARBA" id="ARBA00023012"/>
    </source>
</evidence>
<comment type="caution">
    <text evidence="11">The sequence shown here is derived from an EMBL/GenBank/DDBJ whole genome shotgun (WGS) entry which is preliminary data.</text>
</comment>
<dbReference type="InterPro" id="IPR036890">
    <property type="entry name" value="HATPase_C_sf"/>
</dbReference>
<dbReference type="PANTHER" id="PTHR43547">
    <property type="entry name" value="TWO-COMPONENT HISTIDINE KINASE"/>
    <property type="match status" value="1"/>
</dbReference>
<dbReference type="AlphaFoldDB" id="A0A3A1UZ05"/>
<organism evidence="11 12">
    <name type="scientific">Paenibacillus nanensis</name>
    <dbReference type="NCBI Taxonomy" id="393251"/>
    <lineage>
        <taxon>Bacteria</taxon>
        <taxon>Bacillati</taxon>
        <taxon>Bacillota</taxon>
        <taxon>Bacilli</taxon>
        <taxon>Bacillales</taxon>
        <taxon>Paenibacillaceae</taxon>
        <taxon>Paenibacillus</taxon>
    </lineage>
</organism>
<keyword evidence="9" id="KW-0812">Transmembrane</keyword>
<sequence>MILFILAVMMITGILLVTTSMKSSSTWLTGCFAGSILLIVGFMYYFAKSGGLPFQMEFIFFLHPDIHRFFQYSTITIDEMSRLLSIGRAVFLFFLAGFVINASTIIQPRIKPFVYAAAFLFALSSYLIYEPIVYARLAEHSPDSFHHRTAFIMRASYLLHELALLTLLTRELRRMRTPWLRNKFMIVFVTVVNLAVIFLLFGVFSPLQVSHAITATYFYMGSLYYNNPLSIIQWYALIGVSFVVTIFGAFSLWRYNKLIGQIGKPEMLVEKKIRQSDMGVRVFTHGIKNQILAQRVLIRNLKKQLAAASDDDERDSSRIGRTSLIRDDIDRLSASNDQILQRMDELYSAFKTNRMRLRPTSLQLICEQVLTKLDPEQRALIQTKPFKDQLILADLPYLVQTVYNLLSNAFDAVRDNKSLARPAYVSLYGYLAGHYAVLQIKDNGVGIDKSQRHQLFDPFYTRKNSDTNWGLGLSYVQQTVKAHFGYVRFDSKLGEGTTFYVYLPIYRAAD</sequence>
<dbReference type="PRINTS" id="PR00344">
    <property type="entry name" value="BCTRLSENSOR"/>
</dbReference>
<gene>
    <name evidence="11" type="ORF">D3P08_13050</name>
</gene>
<accession>A0A3A1UZ05</accession>
<dbReference type="EMBL" id="QXQA01000007">
    <property type="protein sequence ID" value="RIX52402.1"/>
    <property type="molecule type" value="Genomic_DNA"/>
</dbReference>
<protein>
    <recommendedName>
        <fullName evidence="2">histidine kinase</fullName>
        <ecNumber evidence="2">2.7.13.3</ecNumber>
    </recommendedName>
</protein>
<feature type="transmembrane region" description="Helical" evidence="9">
    <location>
        <begin position="232"/>
        <end position="253"/>
    </location>
</feature>
<keyword evidence="4" id="KW-0808">Transferase</keyword>
<evidence type="ECO:0000259" key="10">
    <source>
        <dbReference type="PROSITE" id="PS50109"/>
    </source>
</evidence>
<keyword evidence="8" id="KW-0902">Two-component regulatory system</keyword>
<dbReference type="EC" id="2.7.13.3" evidence="2"/>
<dbReference type="PROSITE" id="PS50109">
    <property type="entry name" value="HIS_KIN"/>
    <property type="match status" value="1"/>
</dbReference>
<dbReference type="InterPro" id="IPR003594">
    <property type="entry name" value="HATPase_dom"/>
</dbReference>
<evidence type="ECO:0000256" key="4">
    <source>
        <dbReference type="ARBA" id="ARBA00022679"/>
    </source>
</evidence>
<evidence type="ECO:0000313" key="11">
    <source>
        <dbReference type="EMBL" id="RIX52402.1"/>
    </source>
</evidence>
<dbReference type="InterPro" id="IPR004358">
    <property type="entry name" value="Sig_transdc_His_kin-like_C"/>
</dbReference>
<dbReference type="GO" id="GO:0005524">
    <property type="term" value="F:ATP binding"/>
    <property type="evidence" value="ECO:0007669"/>
    <property type="project" value="UniProtKB-KW"/>
</dbReference>
<evidence type="ECO:0000256" key="6">
    <source>
        <dbReference type="ARBA" id="ARBA00022777"/>
    </source>
</evidence>
<evidence type="ECO:0000256" key="9">
    <source>
        <dbReference type="SAM" id="Phobius"/>
    </source>
</evidence>
<evidence type="ECO:0000256" key="1">
    <source>
        <dbReference type="ARBA" id="ARBA00000085"/>
    </source>
</evidence>
<feature type="domain" description="Histidine kinase" evidence="10">
    <location>
        <begin position="282"/>
        <end position="507"/>
    </location>
</feature>
<dbReference type="CDD" id="cd00075">
    <property type="entry name" value="HATPase"/>
    <property type="match status" value="1"/>
</dbReference>
<dbReference type="Proteomes" id="UP000266482">
    <property type="component" value="Unassembled WGS sequence"/>
</dbReference>
<evidence type="ECO:0000256" key="5">
    <source>
        <dbReference type="ARBA" id="ARBA00022741"/>
    </source>
</evidence>
<name>A0A3A1UZ05_9BACL</name>
<dbReference type="SMART" id="SM00387">
    <property type="entry name" value="HATPase_c"/>
    <property type="match status" value="1"/>
</dbReference>
<feature type="transmembrane region" description="Helical" evidence="9">
    <location>
        <begin position="26"/>
        <end position="47"/>
    </location>
</feature>
<evidence type="ECO:0000256" key="3">
    <source>
        <dbReference type="ARBA" id="ARBA00022553"/>
    </source>
</evidence>
<feature type="transmembrane region" description="Helical" evidence="9">
    <location>
        <begin position="112"/>
        <end position="129"/>
    </location>
</feature>
<dbReference type="PANTHER" id="PTHR43547:SF2">
    <property type="entry name" value="HYBRID SIGNAL TRANSDUCTION HISTIDINE KINASE C"/>
    <property type="match status" value="1"/>
</dbReference>
<dbReference type="RefSeq" id="WP_119600128.1">
    <property type="nucleotide sequence ID" value="NZ_QXQA01000007.1"/>
</dbReference>
<feature type="transmembrane region" description="Helical" evidence="9">
    <location>
        <begin position="184"/>
        <end position="204"/>
    </location>
</feature>
<keyword evidence="6 11" id="KW-0418">Kinase</keyword>
<dbReference type="Gene3D" id="3.30.565.10">
    <property type="entry name" value="Histidine kinase-like ATPase, C-terminal domain"/>
    <property type="match status" value="1"/>
</dbReference>
<reference evidence="11 12" key="1">
    <citation type="submission" date="2018-09" db="EMBL/GenBank/DDBJ databases">
        <title>Paenibacillus aracenensis nov. sp. isolated from a cave in southern Spain.</title>
        <authorList>
            <person name="Jurado V."/>
            <person name="Gutierrez-Patricio S."/>
            <person name="Gonzalez-Pimentel J.L."/>
            <person name="Miller A.Z."/>
            <person name="Laiz L."/>
            <person name="Saiz-Jimenez C."/>
        </authorList>
    </citation>
    <scope>NUCLEOTIDE SEQUENCE [LARGE SCALE GENOMIC DNA]</scope>
    <source>
        <strain evidence="11 12">DSM 22867</strain>
    </source>
</reference>
<dbReference type="OrthoDB" id="9121833at2"/>
<keyword evidence="5" id="KW-0547">Nucleotide-binding</keyword>
<dbReference type="GO" id="GO:0000155">
    <property type="term" value="F:phosphorelay sensor kinase activity"/>
    <property type="evidence" value="ECO:0007669"/>
    <property type="project" value="TreeGrafter"/>
</dbReference>
<keyword evidence="9" id="KW-1133">Transmembrane helix</keyword>
<evidence type="ECO:0000256" key="2">
    <source>
        <dbReference type="ARBA" id="ARBA00012438"/>
    </source>
</evidence>
<keyword evidence="7" id="KW-0067">ATP-binding</keyword>
<feature type="transmembrane region" description="Helical" evidence="9">
    <location>
        <begin position="89"/>
        <end position="106"/>
    </location>
</feature>
<dbReference type="Pfam" id="PF02518">
    <property type="entry name" value="HATPase_c"/>
    <property type="match status" value="1"/>
</dbReference>
<comment type="catalytic activity">
    <reaction evidence="1">
        <text>ATP + protein L-histidine = ADP + protein N-phospho-L-histidine.</text>
        <dbReference type="EC" id="2.7.13.3"/>
    </reaction>
</comment>
<dbReference type="InterPro" id="IPR005467">
    <property type="entry name" value="His_kinase_dom"/>
</dbReference>
<dbReference type="SUPFAM" id="SSF55874">
    <property type="entry name" value="ATPase domain of HSP90 chaperone/DNA topoisomerase II/histidine kinase"/>
    <property type="match status" value="1"/>
</dbReference>
<proteinExistence type="predicted"/>
<keyword evidence="12" id="KW-1185">Reference proteome</keyword>